<dbReference type="PANTHER" id="PTHR12442:SF11">
    <property type="entry name" value="DYNEIN AXONEMAL INTERMEDIATE CHAIN 1"/>
    <property type="match status" value="1"/>
</dbReference>
<keyword evidence="10" id="KW-0966">Cell projection</keyword>
<dbReference type="InterPro" id="IPR036322">
    <property type="entry name" value="WD40_repeat_dom_sf"/>
</dbReference>
<keyword evidence="12" id="KW-0175">Coiled coil</keyword>
<feature type="compositionally biased region" description="Polar residues" evidence="13">
    <location>
        <begin position="204"/>
        <end position="217"/>
    </location>
</feature>
<dbReference type="PROSITE" id="PS50294">
    <property type="entry name" value="WD_REPEATS_REGION"/>
    <property type="match status" value="1"/>
</dbReference>
<evidence type="ECO:0000313" key="14">
    <source>
        <dbReference type="EMBL" id="WAW84843.1"/>
    </source>
</evidence>
<keyword evidence="8" id="KW-0505">Motor protein</keyword>
<dbReference type="EMBL" id="OM982434">
    <property type="protein sequence ID" value="WAW84843.1"/>
    <property type="molecule type" value="mRNA"/>
</dbReference>
<evidence type="ECO:0000256" key="11">
    <source>
        <dbReference type="PROSITE-ProRule" id="PRU00221"/>
    </source>
</evidence>
<sequence length="710" mass="80009">MPTNSKVAGKAPKGGPKLEKKNQNLGSSKSGLMKNSQLMSRSIAESRGRLHAPSRRWRDGELREGDEDMDEAWLTPKQVLKPDDQLQLDEKEMKEEITRILTADNPHAPHNIIQYNFKDHSFKHVPHVEQFAMHYTLDGNLLHQESDEAQRQLAKDEDEEEEEEEDEENQEEQAEKEGEGGETKEDEGSQEKSAGKKGGKKLKNQFNYSERASQTYNYPLRERSTMTEPPPRANFSSTANQMEIFDTYVEELEKQKKEKEKKGTKLSSSKDDDKLVGKKIMGDLQGNDDITRVSGALKIMERMVNQNTYEDIAQDFKFYDDPSDEFQDGKGTLLPLWKFSYEETKRVAVTSLCWSPKHLDLILVAHGMYDFGDKGKGYICFQSLKNPTFPEQVFKVASGIMSLDIHPTVDTLIAAGLYDGSVCVFDLSSKQDKPRYQSTTKTGKHADPVWQVSWQTTAEGEEPGFYSVSSDGQVISWTIVKNELRCQTMARLTLTSLSTAGEDSVSAVSSAGTCFDFNKTSQHLFIVGSEEGNVYKCSKAFTGHFTDVVAAHHLAIYSLKWNPFHSSIYASCGADWSVKIWDNNMSTPMFVYDLNSVVSDIAWAPYASTVFAACTAEGKVHIFDLSINKYEALCVQSVILKKKTKLTRLAFNPSFPILAVGDDRGTVTMVKLSPNLRKALKEKNYSRDNEVAKMEKLMSFVKEPLLEKKK</sequence>
<dbReference type="InterPro" id="IPR001680">
    <property type="entry name" value="WD40_rpt"/>
</dbReference>
<keyword evidence="5" id="KW-0493">Microtubule</keyword>
<accession>A0A9F1U408</accession>
<feature type="compositionally biased region" description="Low complexity" evidence="13">
    <location>
        <begin position="1"/>
        <end position="15"/>
    </location>
</feature>
<evidence type="ECO:0000256" key="5">
    <source>
        <dbReference type="ARBA" id="ARBA00022701"/>
    </source>
</evidence>
<evidence type="ECO:0000256" key="12">
    <source>
        <dbReference type="SAM" id="Coils"/>
    </source>
</evidence>
<dbReference type="FunFam" id="2.130.10.10:FF:000251">
    <property type="entry name" value="Dynein axonemal intermediate chain 1"/>
    <property type="match status" value="1"/>
</dbReference>
<evidence type="ECO:0000256" key="1">
    <source>
        <dbReference type="ARBA" id="ARBA00004430"/>
    </source>
</evidence>
<dbReference type="Pfam" id="PF00400">
    <property type="entry name" value="WD40"/>
    <property type="match status" value="2"/>
</dbReference>
<name>A0A9F1U408_HALDU</name>
<evidence type="ECO:0000256" key="6">
    <source>
        <dbReference type="ARBA" id="ARBA00022737"/>
    </source>
</evidence>
<dbReference type="SUPFAM" id="SSF50978">
    <property type="entry name" value="WD40 repeat-like"/>
    <property type="match status" value="1"/>
</dbReference>
<keyword evidence="9" id="KW-0206">Cytoskeleton</keyword>
<keyword evidence="7" id="KW-0243">Dynein</keyword>
<feature type="region of interest" description="Disordered" evidence="13">
    <location>
        <begin position="147"/>
        <end position="240"/>
    </location>
</feature>
<keyword evidence="4 11" id="KW-0853">WD repeat</keyword>
<feature type="repeat" description="WD" evidence="11">
    <location>
        <begin position="549"/>
        <end position="582"/>
    </location>
</feature>
<dbReference type="AlphaFoldDB" id="A0A9F1U408"/>
<protein>
    <submittedName>
        <fullName evidence="14">Axonemal dynein intermediate chain 1</fullName>
    </submittedName>
</protein>
<dbReference type="PROSITE" id="PS50082">
    <property type="entry name" value="WD_REPEATS_2"/>
    <property type="match status" value="1"/>
</dbReference>
<dbReference type="PANTHER" id="PTHR12442">
    <property type="entry name" value="DYNEIN INTERMEDIATE CHAIN"/>
    <property type="match status" value="1"/>
</dbReference>
<evidence type="ECO:0000256" key="3">
    <source>
        <dbReference type="ARBA" id="ARBA00022490"/>
    </source>
</evidence>
<keyword evidence="3" id="KW-0963">Cytoplasm</keyword>
<feature type="coiled-coil region" evidence="12">
    <location>
        <begin position="242"/>
        <end position="269"/>
    </location>
</feature>
<dbReference type="SMART" id="SM00320">
    <property type="entry name" value="WD40"/>
    <property type="match status" value="6"/>
</dbReference>
<dbReference type="GO" id="GO:0045504">
    <property type="term" value="F:dynein heavy chain binding"/>
    <property type="evidence" value="ECO:0007669"/>
    <property type="project" value="TreeGrafter"/>
</dbReference>
<dbReference type="InterPro" id="IPR015943">
    <property type="entry name" value="WD40/YVTN_repeat-like_dom_sf"/>
</dbReference>
<evidence type="ECO:0000256" key="4">
    <source>
        <dbReference type="ARBA" id="ARBA00022574"/>
    </source>
</evidence>
<dbReference type="GO" id="GO:0003341">
    <property type="term" value="P:cilium movement"/>
    <property type="evidence" value="ECO:0007669"/>
    <property type="project" value="TreeGrafter"/>
</dbReference>
<proteinExistence type="evidence at transcript level"/>
<feature type="compositionally biased region" description="Polar residues" evidence="13">
    <location>
        <begin position="23"/>
        <end position="40"/>
    </location>
</feature>
<feature type="region of interest" description="Disordered" evidence="13">
    <location>
        <begin position="1"/>
        <end position="68"/>
    </location>
</feature>
<feature type="compositionally biased region" description="Basic and acidic residues" evidence="13">
    <location>
        <begin position="173"/>
        <end position="194"/>
    </location>
</feature>
<evidence type="ECO:0000256" key="13">
    <source>
        <dbReference type="SAM" id="MobiDB-lite"/>
    </source>
</evidence>
<comment type="subcellular location">
    <subcellularLocation>
        <location evidence="1">Cytoplasm</location>
        <location evidence="1">Cytoskeleton</location>
        <location evidence="1">Cilium axoneme</location>
    </subcellularLocation>
</comment>
<evidence type="ECO:0000256" key="2">
    <source>
        <dbReference type="ARBA" id="ARBA00011059"/>
    </source>
</evidence>
<feature type="compositionally biased region" description="Acidic residues" evidence="13">
    <location>
        <begin position="156"/>
        <end position="172"/>
    </location>
</feature>
<dbReference type="InterPro" id="IPR050687">
    <property type="entry name" value="Dynein_IC"/>
</dbReference>
<evidence type="ECO:0000256" key="9">
    <source>
        <dbReference type="ARBA" id="ARBA00023212"/>
    </source>
</evidence>
<reference evidence="14" key="1">
    <citation type="submission" date="2022-03" db="EMBL/GenBank/DDBJ databases">
        <authorList>
            <person name="Mikhailov K."/>
            <person name="Kravchuk O."/>
            <person name="Lyupina Y."/>
            <person name="Adameyko K."/>
        </authorList>
    </citation>
    <scope>NUCLEOTIDE SEQUENCE</scope>
</reference>
<dbReference type="GO" id="GO:0036158">
    <property type="term" value="P:outer dynein arm assembly"/>
    <property type="evidence" value="ECO:0007669"/>
    <property type="project" value="TreeGrafter"/>
</dbReference>
<dbReference type="GO" id="GO:0036157">
    <property type="term" value="C:outer dynein arm"/>
    <property type="evidence" value="ECO:0007669"/>
    <property type="project" value="TreeGrafter"/>
</dbReference>
<comment type="similarity">
    <text evidence="2">Belongs to the dynein intermediate chain family.</text>
</comment>
<evidence type="ECO:0000256" key="10">
    <source>
        <dbReference type="ARBA" id="ARBA00023273"/>
    </source>
</evidence>
<keyword evidence="6" id="KW-0677">Repeat</keyword>
<gene>
    <name evidence="14" type="primary">DNAI1</name>
</gene>
<dbReference type="GO" id="GO:0005874">
    <property type="term" value="C:microtubule"/>
    <property type="evidence" value="ECO:0007669"/>
    <property type="project" value="UniProtKB-KW"/>
</dbReference>
<evidence type="ECO:0000256" key="8">
    <source>
        <dbReference type="ARBA" id="ARBA00023175"/>
    </source>
</evidence>
<evidence type="ECO:0000256" key="7">
    <source>
        <dbReference type="ARBA" id="ARBA00023017"/>
    </source>
</evidence>
<dbReference type="Gene3D" id="2.130.10.10">
    <property type="entry name" value="YVTN repeat-like/Quinoprotein amine dehydrogenase"/>
    <property type="match status" value="3"/>
</dbReference>
<organism evidence="14">
    <name type="scientific">Halisarca dujardinii</name>
    <name type="common">Dujardin's slime sponge</name>
    <dbReference type="NCBI Taxonomy" id="2583056"/>
    <lineage>
        <taxon>Eukaryota</taxon>
        <taxon>Metazoa</taxon>
        <taxon>Porifera</taxon>
        <taxon>Demospongiae</taxon>
        <taxon>Verongimorpha</taxon>
        <taxon>Chondrillida</taxon>
        <taxon>Halisarcidae</taxon>
        <taxon>Halisarca</taxon>
    </lineage>
</organism>
<dbReference type="GO" id="GO:0045503">
    <property type="term" value="F:dynein light chain binding"/>
    <property type="evidence" value="ECO:0007669"/>
    <property type="project" value="TreeGrafter"/>
</dbReference>